<evidence type="ECO:0000256" key="2">
    <source>
        <dbReference type="ARBA" id="ARBA00022722"/>
    </source>
</evidence>
<name>A0A813U8W3_9BILA</name>
<feature type="binding site" evidence="7">
    <location>
        <position position="36"/>
    </location>
    <ligand>
        <name>a divalent metal cation</name>
        <dbReference type="ChEBI" id="CHEBI:60240"/>
        <label>1</label>
    </ligand>
</feature>
<dbReference type="GO" id="GO:0005829">
    <property type="term" value="C:cytosol"/>
    <property type="evidence" value="ECO:0007669"/>
    <property type="project" value="TreeGrafter"/>
</dbReference>
<feature type="binding site" evidence="7">
    <location>
        <position position="162"/>
    </location>
    <ligand>
        <name>a divalent metal cation</name>
        <dbReference type="ChEBI" id="CHEBI:60240"/>
        <label>2</label>
    </ligand>
</feature>
<dbReference type="PIRSF" id="PIRSF005902">
    <property type="entry name" value="DNase_TatD"/>
    <property type="match status" value="1"/>
</dbReference>
<dbReference type="GO" id="GO:0046872">
    <property type="term" value="F:metal ion binding"/>
    <property type="evidence" value="ECO:0007669"/>
    <property type="project" value="UniProtKB-KW"/>
</dbReference>
<feature type="binding site" evidence="7">
    <location>
        <position position="235"/>
    </location>
    <ligand>
        <name>a divalent metal cation</name>
        <dbReference type="ChEBI" id="CHEBI:60240"/>
        <label>1</label>
    </ligand>
</feature>
<dbReference type="SUPFAM" id="SSF51556">
    <property type="entry name" value="Metallo-dependent hydrolases"/>
    <property type="match status" value="1"/>
</dbReference>
<dbReference type="CDD" id="cd01310">
    <property type="entry name" value="TatD_DNAse"/>
    <property type="match status" value="1"/>
</dbReference>
<evidence type="ECO:0000256" key="4">
    <source>
        <dbReference type="ARBA" id="ARBA00022801"/>
    </source>
</evidence>
<keyword evidence="2" id="KW-0540">Nuclease</keyword>
<dbReference type="InterPro" id="IPR050891">
    <property type="entry name" value="TatD-type_Hydrolase"/>
</dbReference>
<feature type="binding site" evidence="7">
    <location>
        <position position="125"/>
    </location>
    <ligand>
        <name>a divalent metal cation</name>
        <dbReference type="ChEBI" id="CHEBI:60240"/>
        <label>1</label>
    </ligand>
</feature>
<dbReference type="EMBL" id="CAJNOC010001001">
    <property type="protein sequence ID" value="CAF0825465.1"/>
    <property type="molecule type" value="Genomic_DNA"/>
</dbReference>
<keyword evidence="9" id="KW-1185">Reference proteome</keyword>
<feature type="binding site" evidence="7">
    <location>
        <position position="187"/>
    </location>
    <ligand>
        <name>a divalent metal cation</name>
        <dbReference type="ChEBI" id="CHEBI:60240"/>
        <label>2</label>
    </ligand>
</feature>
<dbReference type="InterPro" id="IPR001130">
    <property type="entry name" value="TatD-like"/>
</dbReference>
<evidence type="ECO:0000256" key="1">
    <source>
        <dbReference type="ARBA" id="ARBA00009275"/>
    </source>
</evidence>
<comment type="similarity">
    <text evidence="1">Belongs to the metallo-dependent hydrolases superfamily. TatD-type hydrolase family.</text>
</comment>
<comment type="function">
    <text evidence="6">Deoxyribonuclease which catalyzes (in vitro) the decatenation of kinetoplast DNA, which are circular DNA catenated to each other, producing linear DNA molecules. Plays an important role in chromosomal segregation and cell cycle progression during eye development probably via its DNA decatenation activity.</text>
</comment>
<reference evidence="8" key="1">
    <citation type="submission" date="2021-02" db="EMBL/GenBank/DDBJ databases">
        <authorList>
            <person name="Nowell W R."/>
        </authorList>
    </citation>
    <scope>NUCLEOTIDE SEQUENCE</scope>
    <source>
        <strain evidence="8">Ploen Becks lab</strain>
    </source>
</reference>
<organism evidence="8 9">
    <name type="scientific">Brachionus calyciflorus</name>
    <dbReference type="NCBI Taxonomy" id="104777"/>
    <lineage>
        <taxon>Eukaryota</taxon>
        <taxon>Metazoa</taxon>
        <taxon>Spiralia</taxon>
        <taxon>Gnathifera</taxon>
        <taxon>Rotifera</taxon>
        <taxon>Eurotatoria</taxon>
        <taxon>Monogononta</taxon>
        <taxon>Pseudotrocha</taxon>
        <taxon>Ploima</taxon>
        <taxon>Brachionidae</taxon>
        <taxon>Brachionus</taxon>
    </lineage>
</organism>
<evidence type="ECO:0000256" key="5">
    <source>
        <dbReference type="ARBA" id="ARBA00039767"/>
    </source>
</evidence>
<dbReference type="GO" id="GO:0008296">
    <property type="term" value="F:3'-5'-DNA exonuclease activity"/>
    <property type="evidence" value="ECO:0007669"/>
    <property type="project" value="TreeGrafter"/>
</dbReference>
<evidence type="ECO:0000256" key="7">
    <source>
        <dbReference type="PIRSR" id="PIRSR005902-1"/>
    </source>
</evidence>
<dbReference type="AlphaFoldDB" id="A0A813U8W3"/>
<proteinExistence type="inferred from homology"/>
<evidence type="ECO:0000313" key="8">
    <source>
        <dbReference type="EMBL" id="CAF0825465.1"/>
    </source>
</evidence>
<dbReference type="PANTHER" id="PTHR10060">
    <property type="entry name" value="TATD FAMILY DEOXYRIBONUCLEASE"/>
    <property type="match status" value="1"/>
</dbReference>
<dbReference type="Pfam" id="PF01026">
    <property type="entry name" value="TatD_DNase"/>
    <property type="match status" value="1"/>
</dbReference>
<dbReference type="Gene3D" id="3.20.20.140">
    <property type="entry name" value="Metal-dependent hydrolases"/>
    <property type="match status" value="1"/>
</dbReference>
<gene>
    <name evidence="8" type="ORF">OXX778_LOCUS7694</name>
</gene>
<protein>
    <recommendedName>
        <fullName evidence="5">Deoxyribonuclease TATDN1</fullName>
    </recommendedName>
</protein>
<keyword evidence="3 7" id="KW-0479">Metal-binding</keyword>
<comment type="caution">
    <text evidence="8">The sequence shown here is derived from an EMBL/GenBank/DDBJ whole genome shotgun (WGS) entry which is preliminary data.</text>
</comment>
<dbReference type="Proteomes" id="UP000663879">
    <property type="component" value="Unassembled WGS sequence"/>
</dbReference>
<dbReference type="OrthoDB" id="6079689at2759"/>
<evidence type="ECO:0000256" key="3">
    <source>
        <dbReference type="ARBA" id="ARBA00022723"/>
    </source>
</evidence>
<evidence type="ECO:0000313" key="9">
    <source>
        <dbReference type="Proteomes" id="UP000663879"/>
    </source>
</evidence>
<sequence>MSNQNLCFTKYDKSKLKIIDIGANLSDHMYSGFYNHSNKSMHPNDINNVLQRAFANHVEKIIITGTTLEDSKEILKLAETNENLYITVGCHPTRSNEFVTNPEEYLNGLLKLIQENDKKVVAVGECGLDYDRLHFCSKETQQKYFEMQLELPKLTKKPLFLHCRNSYADFGDILKRHHDQLHGGVVHSFTGSKEEAKIFTDLGYFIGINGCSLKTQENIDAMLSIPTEFLMIETDCPWCEVKASHAGHKFIKTRMPCIKKENWNEDILVKGRNEPAAIIQVLEILAATRNEDIYSLAETMYENTKKLFKI</sequence>
<dbReference type="InterPro" id="IPR032466">
    <property type="entry name" value="Metal_Hydrolase"/>
</dbReference>
<evidence type="ECO:0000256" key="6">
    <source>
        <dbReference type="ARBA" id="ARBA00045223"/>
    </source>
</evidence>
<accession>A0A813U8W3</accession>
<keyword evidence="4" id="KW-0378">Hydrolase</keyword>
<dbReference type="PANTHER" id="PTHR10060:SF15">
    <property type="entry name" value="DEOXYRIBONUCLEASE TATDN1"/>
    <property type="match status" value="1"/>
</dbReference>